<reference evidence="2" key="1">
    <citation type="submission" date="2024-02" db="EMBL/GenBank/DDBJ databases">
        <authorList>
            <consortium name="ELIXIR-Norway"/>
            <consortium name="Elixir Norway"/>
        </authorList>
    </citation>
    <scope>NUCLEOTIDE SEQUENCE</scope>
</reference>
<name>A0ABP0WAJ7_9BRYO</name>
<gene>
    <name evidence="2" type="ORF">CSSPJE1EN1_LOCUS9331</name>
</gene>
<evidence type="ECO:0000256" key="1">
    <source>
        <dbReference type="SAM" id="MobiDB-lite"/>
    </source>
</evidence>
<evidence type="ECO:0000313" key="2">
    <source>
        <dbReference type="EMBL" id="CAK9263853.1"/>
    </source>
</evidence>
<sequence>MQYQRSTTINKPGSGRSSNPNVRKYVCLRRSRPSKGIVRYLRYKKAKWAGGSCRRLGKVAGLCRKHVEAWDGSASCQHNAGGPFTACRLAGLFLATAVSPRNQLRIVQLTCHLALARTKTILK</sequence>
<protein>
    <submittedName>
        <fullName evidence="2">Uncharacterized protein</fullName>
    </submittedName>
</protein>
<feature type="region of interest" description="Disordered" evidence="1">
    <location>
        <begin position="1"/>
        <end position="22"/>
    </location>
</feature>
<organism evidence="2 3">
    <name type="scientific">Sphagnum jensenii</name>
    <dbReference type="NCBI Taxonomy" id="128206"/>
    <lineage>
        <taxon>Eukaryota</taxon>
        <taxon>Viridiplantae</taxon>
        <taxon>Streptophyta</taxon>
        <taxon>Embryophyta</taxon>
        <taxon>Bryophyta</taxon>
        <taxon>Sphagnophytina</taxon>
        <taxon>Sphagnopsida</taxon>
        <taxon>Sphagnales</taxon>
        <taxon>Sphagnaceae</taxon>
        <taxon>Sphagnum</taxon>
    </lineage>
</organism>
<dbReference type="Proteomes" id="UP001497444">
    <property type="component" value="Chromosome 16"/>
</dbReference>
<dbReference type="EMBL" id="OZ020111">
    <property type="protein sequence ID" value="CAK9263853.1"/>
    <property type="molecule type" value="Genomic_DNA"/>
</dbReference>
<accession>A0ABP0WAJ7</accession>
<keyword evidence="3" id="KW-1185">Reference proteome</keyword>
<evidence type="ECO:0000313" key="3">
    <source>
        <dbReference type="Proteomes" id="UP001497444"/>
    </source>
</evidence>
<feature type="compositionally biased region" description="Polar residues" evidence="1">
    <location>
        <begin position="1"/>
        <end position="21"/>
    </location>
</feature>
<proteinExistence type="predicted"/>